<dbReference type="RefSeq" id="WP_132208838.1">
    <property type="nucleotide sequence ID" value="NZ_SLWN01000003.1"/>
</dbReference>
<evidence type="ECO:0000256" key="1">
    <source>
        <dbReference type="SAM" id="MobiDB-lite"/>
    </source>
</evidence>
<dbReference type="AlphaFoldDB" id="A0A4R2HR39"/>
<organism evidence="2 3">
    <name type="scientific">Kribbella steppae</name>
    <dbReference type="NCBI Taxonomy" id="2512223"/>
    <lineage>
        <taxon>Bacteria</taxon>
        <taxon>Bacillati</taxon>
        <taxon>Actinomycetota</taxon>
        <taxon>Actinomycetes</taxon>
        <taxon>Propionibacteriales</taxon>
        <taxon>Kribbellaceae</taxon>
        <taxon>Kribbella</taxon>
    </lineage>
</organism>
<dbReference type="OrthoDB" id="3831228at2"/>
<comment type="caution">
    <text evidence="2">The sequence shown here is derived from an EMBL/GenBank/DDBJ whole genome shotgun (WGS) entry which is preliminary data.</text>
</comment>
<accession>A0A4R2HR39</accession>
<evidence type="ECO:0000313" key="2">
    <source>
        <dbReference type="EMBL" id="TCO33376.1"/>
    </source>
</evidence>
<gene>
    <name evidence="2" type="ORF">EV652_103377</name>
</gene>
<keyword evidence="3" id="KW-1185">Reference proteome</keyword>
<name>A0A4R2HR39_9ACTN</name>
<feature type="region of interest" description="Disordered" evidence="1">
    <location>
        <begin position="227"/>
        <end position="247"/>
    </location>
</feature>
<sequence length="275" mass="29457">MDTTDHTTGPAPDDFTTAVAALTNAVQSANQGKGSDGAEIVAHVLATVVANLGSTAALTAARPGSWEADLVDRLVRSTVGWDDDYLMAYRTAPIEVVVNPDEEFADLGVEAMYQASLEHIGDTVTGGRWTGPAPAIDLSEDEAEQIEAADELIEALRGRDTTDYEERFTAAVQAELERLRASDPDRFPDRISVTVRFVGFGTDESELTDSWTPGLAGQLYQHARETTPLPGADAAPDWTSGKTPGDALLAAGHWPHLRIHELAHYGTPQPKDTHA</sequence>
<protein>
    <submittedName>
        <fullName evidence="2">Uncharacterized protein</fullName>
    </submittedName>
</protein>
<dbReference type="Proteomes" id="UP000294508">
    <property type="component" value="Unassembled WGS sequence"/>
</dbReference>
<evidence type="ECO:0000313" key="3">
    <source>
        <dbReference type="Proteomes" id="UP000294508"/>
    </source>
</evidence>
<proteinExistence type="predicted"/>
<dbReference type="EMBL" id="SLWN01000003">
    <property type="protein sequence ID" value="TCO33376.1"/>
    <property type="molecule type" value="Genomic_DNA"/>
</dbReference>
<reference evidence="2 3" key="1">
    <citation type="journal article" date="2015" name="Stand. Genomic Sci.">
        <title>Genomic Encyclopedia of Bacterial and Archaeal Type Strains, Phase III: the genomes of soil and plant-associated and newly described type strains.</title>
        <authorList>
            <person name="Whitman W.B."/>
            <person name="Woyke T."/>
            <person name="Klenk H.P."/>
            <person name="Zhou Y."/>
            <person name="Lilburn T.G."/>
            <person name="Beck B.J."/>
            <person name="De Vos P."/>
            <person name="Vandamme P."/>
            <person name="Eisen J.A."/>
            <person name="Garrity G."/>
            <person name="Hugenholtz P."/>
            <person name="Kyrpides N.C."/>
        </authorList>
    </citation>
    <scope>NUCLEOTIDE SEQUENCE [LARGE SCALE GENOMIC DNA]</scope>
    <source>
        <strain evidence="2 3">VKM Ac-2572</strain>
    </source>
</reference>